<dbReference type="InterPro" id="IPR013783">
    <property type="entry name" value="Ig-like_fold"/>
</dbReference>
<feature type="transmembrane region" description="Helical" evidence="1">
    <location>
        <begin position="121"/>
        <end position="139"/>
    </location>
</feature>
<dbReference type="EMBL" id="UINC01166337">
    <property type="protein sequence ID" value="SVD68236.1"/>
    <property type="molecule type" value="Genomic_DNA"/>
</dbReference>
<feature type="domain" description="PGF-CTERM archaeal protein-sorting signal" evidence="2">
    <location>
        <begin position="122"/>
        <end position="142"/>
    </location>
</feature>
<feature type="non-terminal residue" evidence="3">
    <location>
        <position position="1"/>
    </location>
</feature>
<proteinExistence type="predicted"/>
<evidence type="ECO:0000256" key="1">
    <source>
        <dbReference type="SAM" id="Phobius"/>
    </source>
</evidence>
<accession>A0A382XAN2</accession>
<reference evidence="3" key="1">
    <citation type="submission" date="2018-05" db="EMBL/GenBank/DDBJ databases">
        <authorList>
            <person name="Lanie J.A."/>
            <person name="Ng W.-L."/>
            <person name="Kazmierczak K.M."/>
            <person name="Andrzejewski T.M."/>
            <person name="Davidsen T.M."/>
            <person name="Wayne K.J."/>
            <person name="Tettelin H."/>
            <person name="Glass J.I."/>
            <person name="Rusch D."/>
            <person name="Podicherti R."/>
            <person name="Tsui H.-C.T."/>
            <person name="Winkler M.E."/>
        </authorList>
    </citation>
    <scope>NUCLEOTIDE SEQUENCE</scope>
</reference>
<keyword evidence="1" id="KW-0812">Transmembrane</keyword>
<dbReference type="AlphaFoldDB" id="A0A382XAN2"/>
<name>A0A382XAN2_9ZZZZ</name>
<gene>
    <name evidence="3" type="ORF">METZ01_LOCUS421090</name>
</gene>
<evidence type="ECO:0000313" key="3">
    <source>
        <dbReference type="EMBL" id="SVD68236.1"/>
    </source>
</evidence>
<keyword evidence="1" id="KW-0472">Membrane</keyword>
<dbReference type="Gene3D" id="2.60.40.10">
    <property type="entry name" value="Immunoglobulins"/>
    <property type="match status" value="1"/>
</dbReference>
<organism evidence="3">
    <name type="scientific">marine metagenome</name>
    <dbReference type="NCBI Taxonomy" id="408172"/>
    <lineage>
        <taxon>unclassified sequences</taxon>
        <taxon>metagenomes</taxon>
        <taxon>ecological metagenomes</taxon>
    </lineage>
</organism>
<sequence length="143" mass="14641">WHNATTASTPVEEGMSILMKFNVTNTGNGNDDIALSLTGAPEWITLEDELASVAPGGTVTLKINVAAPLSGSVGDYVFQVVATSQDGTSISTTGDFTATVTEKGTSGGPTTEELDEEEGGLPGFGALSAIVAIGTVLLIRRRL</sequence>
<protein>
    <recommendedName>
        <fullName evidence="2">PGF-CTERM archaeal protein-sorting signal domain-containing protein</fullName>
    </recommendedName>
</protein>
<evidence type="ECO:0000259" key="2">
    <source>
        <dbReference type="Pfam" id="PF18204"/>
    </source>
</evidence>
<dbReference type="InterPro" id="IPR026371">
    <property type="entry name" value="PGF_CTERM"/>
</dbReference>
<keyword evidence="1" id="KW-1133">Transmembrane helix</keyword>
<dbReference type="Pfam" id="PF18204">
    <property type="entry name" value="PGF-CTERM"/>
    <property type="match status" value="1"/>
</dbReference>